<accession>A0AAV4BCD3</accession>
<organism evidence="2 3">
    <name type="scientific">Plakobranchus ocellatus</name>
    <dbReference type="NCBI Taxonomy" id="259542"/>
    <lineage>
        <taxon>Eukaryota</taxon>
        <taxon>Metazoa</taxon>
        <taxon>Spiralia</taxon>
        <taxon>Lophotrochozoa</taxon>
        <taxon>Mollusca</taxon>
        <taxon>Gastropoda</taxon>
        <taxon>Heterobranchia</taxon>
        <taxon>Euthyneura</taxon>
        <taxon>Panpulmonata</taxon>
        <taxon>Sacoglossa</taxon>
        <taxon>Placobranchoidea</taxon>
        <taxon>Plakobranchidae</taxon>
        <taxon>Plakobranchus</taxon>
    </lineage>
</organism>
<evidence type="ECO:0000313" key="2">
    <source>
        <dbReference type="EMBL" id="GFO17107.1"/>
    </source>
</evidence>
<keyword evidence="1" id="KW-0732">Signal</keyword>
<reference evidence="2 3" key="1">
    <citation type="journal article" date="2021" name="Elife">
        <title>Chloroplast acquisition without the gene transfer in kleptoplastic sea slugs, Plakobranchus ocellatus.</title>
        <authorList>
            <person name="Maeda T."/>
            <person name="Takahashi S."/>
            <person name="Yoshida T."/>
            <person name="Shimamura S."/>
            <person name="Takaki Y."/>
            <person name="Nagai Y."/>
            <person name="Toyoda A."/>
            <person name="Suzuki Y."/>
            <person name="Arimoto A."/>
            <person name="Ishii H."/>
            <person name="Satoh N."/>
            <person name="Nishiyama T."/>
            <person name="Hasebe M."/>
            <person name="Maruyama T."/>
            <person name="Minagawa J."/>
            <person name="Obokata J."/>
            <person name="Shigenobu S."/>
        </authorList>
    </citation>
    <scope>NUCLEOTIDE SEQUENCE [LARGE SCALE GENOMIC DNA]</scope>
</reference>
<comment type="caution">
    <text evidence="2">The sequence shown here is derived from an EMBL/GenBank/DDBJ whole genome shotgun (WGS) entry which is preliminary data.</text>
</comment>
<dbReference type="Proteomes" id="UP000735302">
    <property type="component" value="Unassembled WGS sequence"/>
</dbReference>
<proteinExistence type="predicted"/>
<feature type="signal peptide" evidence="1">
    <location>
        <begin position="1"/>
        <end position="18"/>
    </location>
</feature>
<dbReference type="AlphaFoldDB" id="A0AAV4BCD3"/>
<keyword evidence="3" id="KW-1185">Reference proteome</keyword>
<dbReference type="EMBL" id="BLXT01004727">
    <property type="protein sequence ID" value="GFO17107.1"/>
    <property type="molecule type" value="Genomic_DNA"/>
</dbReference>
<evidence type="ECO:0000256" key="1">
    <source>
        <dbReference type="SAM" id="SignalP"/>
    </source>
</evidence>
<sequence>MYLPAVCLILGFLHQVAAPNTTRLRISRGLNFGEVTNKLDRTSSYRKFHRRDSMKLQVIIPGRVGYGSDTITVGCIINKQYDQRYHILITKYNLLGGEREMLVNVSFYGKDFGSQNTHTLDKVYLKRGKQETISYFYRINSRRPKDNYCRLYTCEVAYILPGFKILTRHTQVAIMSVDGSYC</sequence>
<name>A0AAV4BCD3_9GAST</name>
<gene>
    <name evidence="2" type="ORF">PoB_004361200</name>
</gene>
<protein>
    <submittedName>
        <fullName evidence="2">Uncharacterized protein</fullName>
    </submittedName>
</protein>
<feature type="chain" id="PRO_5043551146" evidence="1">
    <location>
        <begin position="19"/>
        <end position="182"/>
    </location>
</feature>
<evidence type="ECO:0000313" key="3">
    <source>
        <dbReference type="Proteomes" id="UP000735302"/>
    </source>
</evidence>